<proteinExistence type="predicted"/>
<reference evidence="1 2" key="1">
    <citation type="submission" date="2019-06" db="EMBL/GenBank/DDBJ databases">
        <title>Echinicola alkalisoli sp. nov. isolated from saline soil.</title>
        <authorList>
            <person name="Sun J.-Q."/>
            <person name="Xu L."/>
        </authorList>
    </citation>
    <scope>NUCLEOTIDE SEQUENCE [LARGE SCALE GENOMIC DNA]</scope>
    <source>
        <strain evidence="1 2">LN3S3</strain>
    </source>
</reference>
<dbReference type="PROSITE" id="PS51257">
    <property type="entry name" value="PROKAR_LIPOPROTEIN"/>
    <property type="match status" value="1"/>
</dbReference>
<evidence type="ECO:0000313" key="2">
    <source>
        <dbReference type="Proteomes" id="UP000316614"/>
    </source>
</evidence>
<protein>
    <recommendedName>
        <fullName evidence="3">Lipoprotein</fullName>
    </recommendedName>
</protein>
<dbReference type="RefSeq" id="WP_141613388.1">
    <property type="nucleotide sequence ID" value="NZ_CP041253.1"/>
</dbReference>
<gene>
    <name evidence="1" type="ORF">FKX85_03370</name>
</gene>
<dbReference type="KEGG" id="echi:FKX85_03370"/>
<dbReference type="AlphaFoldDB" id="A0A514CE85"/>
<sequence>MLHYSRILFLLFFLAVTSCDKVDEPSDNTIIDTAVELAVKNEDGEDILDPSHPDAIDVEALRLFYKVDGEVQEVYDGNLSSPRNISHIEHQNEYRLRISLNYTESEEKPVTYLEWNENDTDTLEAVFRYPKNGVIQEEVWYNGDSIWNDSEVNTEPYLELTR</sequence>
<evidence type="ECO:0008006" key="3">
    <source>
        <dbReference type="Google" id="ProtNLM"/>
    </source>
</evidence>
<accession>A0A514CE85</accession>
<dbReference type="EMBL" id="CP041253">
    <property type="protein sequence ID" value="QDH78127.1"/>
    <property type="molecule type" value="Genomic_DNA"/>
</dbReference>
<keyword evidence="2" id="KW-1185">Reference proteome</keyword>
<evidence type="ECO:0000313" key="1">
    <source>
        <dbReference type="EMBL" id="QDH78127.1"/>
    </source>
</evidence>
<name>A0A514CE85_9BACT</name>
<organism evidence="1 2">
    <name type="scientific">Echinicola soli</name>
    <dbReference type="NCBI Taxonomy" id="2591634"/>
    <lineage>
        <taxon>Bacteria</taxon>
        <taxon>Pseudomonadati</taxon>
        <taxon>Bacteroidota</taxon>
        <taxon>Cytophagia</taxon>
        <taxon>Cytophagales</taxon>
        <taxon>Cyclobacteriaceae</taxon>
        <taxon>Echinicola</taxon>
    </lineage>
</organism>
<dbReference type="Proteomes" id="UP000316614">
    <property type="component" value="Chromosome"/>
</dbReference>
<dbReference type="OrthoDB" id="1445731at2"/>